<dbReference type="Gene3D" id="3.30.1330.60">
    <property type="entry name" value="OmpA-like domain"/>
    <property type="match status" value="1"/>
</dbReference>
<dbReference type="STRING" id="1640674.SAMN05216323_102324"/>
<dbReference type="SUPFAM" id="SSF103088">
    <property type="entry name" value="OmpA-like"/>
    <property type="match status" value="1"/>
</dbReference>
<dbReference type="GO" id="GO:0016020">
    <property type="term" value="C:membrane"/>
    <property type="evidence" value="ECO:0007669"/>
    <property type="project" value="UniProtKB-UniRule"/>
</dbReference>
<dbReference type="PANTHER" id="PTHR30329">
    <property type="entry name" value="STATOR ELEMENT OF FLAGELLAR MOTOR COMPLEX"/>
    <property type="match status" value="1"/>
</dbReference>
<dbReference type="SUPFAM" id="SSF117074">
    <property type="entry name" value="Hypothetical protein PA1324"/>
    <property type="match status" value="1"/>
</dbReference>
<keyword evidence="4" id="KW-1185">Reference proteome</keyword>
<dbReference type="AlphaFoldDB" id="A0A1G6K7W8"/>
<dbReference type="Gene3D" id="2.60.40.10">
    <property type="entry name" value="Immunoglobulins"/>
    <property type="match status" value="1"/>
</dbReference>
<dbReference type="InterPro" id="IPR006665">
    <property type="entry name" value="OmpA-like"/>
</dbReference>
<sequence>MFRKWTVVVSFFIALLCNGAAMGQYFLFRNNDKVAIDISFAISNQELNKELFFNVLKVKNTDASASTFVVDFTAPSGWQIIGEISREITLAAYDSILIPIRIAVPKEAKGEVAYSIIATIKDRSGNVVKNEYCYVKIPKSKDLSVRFLDRYIFISSNETKSEFRLQCKNNGNQAEQLYFNMESGRGLVFARSYAQNLSSDINLPPFTDTIISFPVIMNVSDKQLSQGFFAVNVKASTQDTSFRSTVWFKQLASVSRNIIDASDKALVVDLSAQGLFNDQVPTNYSLYMAGGLALTEEDRLYYSYRNRSSSSRDDFLKYSFSYLGYVNNYFDVKAGDFITNYEIDVIGRGVDFQTHLRSLSFRSSFAKNQYTNDTHAGADVSYAIYDAVSLNVGAGHTKQGISAAEQFVGYGGVALRIGRYQKIQGRASISDVDYAAINQGHKQAMGLTLGYALTLPKYSFSVMGRSYPSDYVGYNRGRSTASLNMDYSVNKDNSLRLTGNYEYYNPRLIGVSDFLPSRFYRTSRVHLNFMHKATASFSVYNELGYDEASSDNFSSLEPNSYFGVKTYSDKVGMRINFRELLFSMSPSFTIGYGDVYSYSNLYFGTPLSQFAPKRSIYQVLSLLLVGNGWGSMFSYYNGPRNLFENYINFYASKNTRYLRVTPYLDKFIYKDILKLRLQLAYSNNIVAGSTSTTVTGYLTYFLPRDWWLYFQSVYAMQSKKENGSEAQSKYSTVYFEAGVHKEFNWQQPNRKFYNLEMEFFKDLNGNKRKDENEPGIRDVLVQLEYVGDTLKKNNSLSYNGETLSDQYGNVKFINIPRGTYRLQYDAVGKDLGAFSKDQDTPFIALVANTTLELPFVEKNKVFGKIVLNRSKLSALGKVDMSNVRISAKDSQGRIYSTLTNADGYFILYAPVTDNYNVTVSNVYTENFDLRQGSYLVHFNGYKQFEVNFVFDEKIRTINFTKSGLESNLAGGVLEIRRTNLRGVVKDVVSLKPVTAKINIINKKNNQIIASITSNRSTGEYGVSFAAANDYAVEVVADGYWYYSASLDIQQVTTFEDVSKDYTLTAITIGASLELKNLTFDSKSSELTPEGVAEITRLVGMLKENPTVKIQIQGHCDDLEALDNPAIGDARARNVARYLVERGFSKFETKNMGNTVPVAPNDTEENRRINRRVDIVVTNK</sequence>
<dbReference type="PROSITE" id="PS51123">
    <property type="entry name" value="OMPA_2"/>
    <property type="match status" value="1"/>
</dbReference>
<dbReference type="OrthoDB" id="1121122at2"/>
<evidence type="ECO:0000259" key="2">
    <source>
        <dbReference type="PROSITE" id="PS51123"/>
    </source>
</evidence>
<evidence type="ECO:0000313" key="4">
    <source>
        <dbReference type="Proteomes" id="UP000199452"/>
    </source>
</evidence>
<dbReference type="InterPro" id="IPR050330">
    <property type="entry name" value="Bact_OuterMem_StrucFunc"/>
</dbReference>
<name>A0A1G6K7W8_9BACT</name>
<dbReference type="Pfam" id="PF00691">
    <property type="entry name" value="OmpA"/>
    <property type="match status" value="1"/>
</dbReference>
<proteinExistence type="predicted"/>
<organism evidence="3 4">
    <name type="scientific">Williamwhitmania taraxaci</name>
    <dbReference type="NCBI Taxonomy" id="1640674"/>
    <lineage>
        <taxon>Bacteria</taxon>
        <taxon>Pseudomonadati</taxon>
        <taxon>Bacteroidota</taxon>
        <taxon>Bacteroidia</taxon>
        <taxon>Bacteroidales</taxon>
        <taxon>Williamwhitmaniaceae</taxon>
        <taxon>Williamwhitmania</taxon>
    </lineage>
</organism>
<dbReference type="InterPro" id="IPR036737">
    <property type="entry name" value="OmpA-like_sf"/>
</dbReference>
<dbReference type="RefSeq" id="WP_092437627.1">
    <property type="nucleotide sequence ID" value="NZ_FMYP01000023.1"/>
</dbReference>
<feature type="domain" description="OmpA-like" evidence="2">
    <location>
        <begin position="1066"/>
        <end position="1179"/>
    </location>
</feature>
<dbReference type="CDD" id="cd07185">
    <property type="entry name" value="OmpA_C-like"/>
    <property type="match status" value="1"/>
</dbReference>
<evidence type="ECO:0000313" key="3">
    <source>
        <dbReference type="EMBL" id="SDC26416.1"/>
    </source>
</evidence>
<keyword evidence="1" id="KW-0472">Membrane</keyword>
<dbReference type="EMBL" id="FMYP01000023">
    <property type="protein sequence ID" value="SDC26416.1"/>
    <property type="molecule type" value="Genomic_DNA"/>
</dbReference>
<reference evidence="3 4" key="1">
    <citation type="submission" date="2016-09" db="EMBL/GenBank/DDBJ databases">
        <authorList>
            <person name="Capua I."/>
            <person name="De Benedictis P."/>
            <person name="Joannis T."/>
            <person name="Lombin L.H."/>
            <person name="Cattoli G."/>
        </authorList>
    </citation>
    <scope>NUCLEOTIDE SEQUENCE [LARGE SCALE GENOMIC DNA]</scope>
    <source>
        <strain evidence="3 4">A7P-90m</strain>
    </source>
</reference>
<gene>
    <name evidence="3" type="ORF">SAMN05216323_102324</name>
</gene>
<protein>
    <submittedName>
        <fullName evidence="3">Outer membrane protein OmpA</fullName>
    </submittedName>
</protein>
<accession>A0A1G6K7W8</accession>
<dbReference type="InterPro" id="IPR013783">
    <property type="entry name" value="Ig-like_fold"/>
</dbReference>
<dbReference type="PANTHER" id="PTHR30329:SF21">
    <property type="entry name" value="LIPOPROTEIN YIAD-RELATED"/>
    <property type="match status" value="1"/>
</dbReference>
<dbReference type="Proteomes" id="UP000199452">
    <property type="component" value="Unassembled WGS sequence"/>
</dbReference>
<evidence type="ECO:0000256" key="1">
    <source>
        <dbReference type="PROSITE-ProRule" id="PRU00473"/>
    </source>
</evidence>